<comment type="caution">
    <text evidence="2">The sequence shown here is derived from an EMBL/GenBank/DDBJ whole genome shotgun (WGS) entry which is preliminary data.</text>
</comment>
<proteinExistence type="predicted"/>
<protein>
    <recommendedName>
        <fullName evidence="1">N-acetyltransferase domain-containing protein</fullName>
    </recommendedName>
</protein>
<feature type="domain" description="N-acetyltransferase" evidence="1">
    <location>
        <begin position="45"/>
        <end position="208"/>
    </location>
</feature>
<organism evidence="2 3">
    <name type="scientific">Aspergillus pseudoustus</name>
    <dbReference type="NCBI Taxonomy" id="1810923"/>
    <lineage>
        <taxon>Eukaryota</taxon>
        <taxon>Fungi</taxon>
        <taxon>Dikarya</taxon>
        <taxon>Ascomycota</taxon>
        <taxon>Pezizomycotina</taxon>
        <taxon>Eurotiomycetes</taxon>
        <taxon>Eurotiomycetidae</taxon>
        <taxon>Eurotiales</taxon>
        <taxon>Aspergillaceae</taxon>
        <taxon>Aspergillus</taxon>
        <taxon>Aspergillus subgen. Nidulantes</taxon>
    </lineage>
</organism>
<dbReference type="InterPro" id="IPR000182">
    <property type="entry name" value="GNAT_dom"/>
</dbReference>
<dbReference type="PANTHER" id="PTHR43792:SF16">
    <property type="entry name" value="N-ACETYLTRANSFERASE DOMAIN-CONTAINING PROTEIN"/>
    <property type="match status" value="1"/>
</dbReference>
<name>A0ABR4J6B3_9EURO</name>
<accession>A0ABR4J6B3</accession>
<evidence type="ECO:0000259" key="1">
    <source>
        <dbReference type="PROSITE" id="PS51186"/>
    </source>
</evidence>
<evidence type="ECO:0000313" key="3">
    <source>
        <dbReference type="Proteomes" id="UP001610446"/>
    </source>
</evidence>
<dbReference type="Proteomes" id="UP001610446">
    <property type="component" value="Unassembled WGS sequence"/>
</dbReference>
<dbReference type="InterPro" id="IPR051531">
    <property type="entry name" value="N-acetyltransferase"/>
</dbReference>
<sequence>MSNGTALRTERLCISQCMWSNSDHCEFLARLERTLRIPNGRPQKTAIRSPDDANRSLYHDHRSQWGRYGHGTYLIALSDRSCSPEETGQTLIDPRRYQPIGKISLTTWDAPRPVHATELFVSIMPEYQRHGYATEAARALLDSVEKQYGLTEYFAFATLDTPYTDAARGFTHKLGLQERGLMKRYCLDGIVYSTEGMGSDVFLAKSMPLSSDADLMEID</sequence>
<dbReference type="PANTHER" id="PTHR43792">
    <property type="entry name" value="GNAT FAMILY, PUTATIVE (AFU_ORTHOLOGUE AFUA_3G00765)-RELATED-RELATED"/>
    <property type="match status" value="1"/>
</dbReference>
<evidence type="ECO:0000313" key="2">
    <source>
        <dbReference type="EMBL" id="KAL2835585.1"/>
    </source>
</evidence>
<dbReference type="EMBL" id="JBFXLU010000200">
    <property type="protein sequence ID" value="KAL2835585.1"/>
    <property type="molecule type" value="Genomic_DNA"/>
</dbReference>
<dbReference type="Pfam" id="PF00583">
    <property type="entry name" value="Acetyltransf_1"/>
    <property type="match status" value="1"/>
</dbReference>
<dbReference type="Gene3D" id="3.40.630.30">
    <property type="match status" value="1"/>
</dbReference>
<keyword evidence="3" id="KW-1185">Reference proteome</keyword>
<gene>
    <name evidence="2" type="ORF">BJY01DRAFT_252545</name>
</gene>
<dbReference type="InterPro" id="IPR016181">
    <property type="entry name" value="Acyl_CoA_acyltransferase"/>
</dbReference>
<dbReference type="SUPFAM" id="SSF55729">
    <property type="entry name" value="Acyl-CoA N-acyltransferases (Nat)"/>
    <property type="match status" value="1"/>
</dbReference>
<reference evidence="2 3" key="1">
    <citation type="submission" date="2024-07" db="EMBL/GenBank/DDBJ databases">
        <title>Section-level genome sequencing and comparative genomics of Aspergillus sections Usti and Cavernicolus.</title>
        <authorList>
            <consortium name="Lawrence Berkeley National Laboratory"/>
            <person name="Nybo J.L."/>
            <person name="Vesth T.C."/>
            <person name="Theobald S."/>
            <person name="Frisvad J.C."/>
            <person name="Larsen T.O."/>
            <person name="Kjaerboelling I."/>
            <person name="Rothschild-Mancinelli K."/>
            <person name="Lyhne E.K."/>
            <person name="Kogle M.E."/>
            <person name="Barry K."/>
            <person name="Clum A."/>
            <person name="Na H."/>
            <person name="Ledsgaard L."/>
            <person name="Lin J."/>
            <person name="Lipzen A."/>
            <person name="Kuo A."/>
            <person name="Riley R."/>
            <person name="Mondo S."/>
            <person name="Labutti K."/>
            <person name="Haridas S."/>
            <person name="Pangalinan J."/>
            <person name="Salamov A.A."/>
            <person name="Simmons B.A."/>
            <person name="Magnuson J.K."/>
            <person name="Chen J."/>
            <person name="Drula E."/>
            <person name="Henrissat B."/>
            <person name="Wiebenga A."/>
            <person name="Lubbers R.J."/>
            <person name="Gomes A.C."/>
            <person name="Makela M.R."/>
            <person name="Stajich J."/>
            <person name="Grigoriev I.V."/>
            <person name="Mortensen U.H."/>
            <person name="De Vries R.P."/>
            <person name="Baker S.E."/>
            <person name="Andersen M.R."/>
        </authorList>
    </citation>
    <scope>NUCLEOTIDE SEQUENCE [LARGE SCALE GENOMIC DNA]</scope>
    <source>
        <strain evidence="2 3">CBS 123904</strain>
    </source>
</reference>
<dbReference type="PROSITE" id="PS51186">
    <property type="entry name" value="GNAT"/>
    <property type="match status" value="1"/>
</dbReference>